<organism evidence="2 3">
    <name type="scientific">Paramecium tetraurelia</name>
    <dbReference type="NCBI Taxonomy" id="5888"/>
    <lineage>
        <taxon>Eukaryota</taxon>
        <taxon>Sar</taxon>
        <taxon>Alveolata</taxon>
        <taxon>Ciliophora</taxon>
        <taxon>Intramacronucleata</taxon>
        <taxon>Oligohymenophorea</taxon>
        <taxon>Peniculida</taxon>
        <taxon>Parameciidae</taxon>
        <taxon>Paramecium</taxon>
    </lineage>
</organism>
<dbReference type="HOGENOM" id="CLU_2627258_0_0_1"/>
<accession>A0DYU4</accession>
<evidence type="ECO:0000313" key="3">
    <source>
        <dbReference type="Proteomes" id="UP000000600"/>
    </source>
</evidence>
<dbReference type="GeneID" id="5041393"/>
<gene>
    <name evidence="2" type="ORF">GSPATT00003179001</name>
</gene>
<dbReference type="AlphaFoldDB" id="A0DYU4"/>
<evidence type="ECO:0000313" key="2">
    <source>
        <dbReference type="EMBL" id="CAK88211.1"/>
    </source>
</evidence>
<dbReference type="InParanoid" id="A0DYU4"/>
<evidence type="ECO:0000256" key="1">
    <source>
        <dbReference type="SAM" id="Coils"/>
    </source>
</evidence>
<sequence length="78" mass="9397">MENFDYIRTITMSIFINLLTIQLKKDFNMNYYMESQLQKMSQLLDQKQSEINSLKAQVDKYSNYESYIMPLIPDNQKN</sequence>
<dbReference type="RefSeq" id="XP_001455608.1">
    <property type="nucleotide sequence ID" value="XM_001455571.1"/>
</dbReference>
<dbReference type="EMBL" id="CT868649">
    <property type="protein sequence ID" value="CAK88211.1"/>
    <property type="molecule type" value="Genomic_DNA"/>
</dbReference>
<keyword evidence="1" id="KW-0175">Coiled coil</keyword>
<keyword evidence="3" id="KW-1185">Reference proteome</keyword>
<feature type="coiled-coil region" evidence="1">
    <location>
        <begin position="37"/>
        <end position="64"/>
    </location>
</feature>
<name>A0DYU4_PARTE</name>
<dbReference type="KEGG" id="ptm:GSPATT00003179001"/>
<dbReference type="Proteomes" id="UP000000600">
    <property type="component" value="Unassembled WGS sequence"/>
</dbReference>
<reference evidence="2 3" key="1">
    <citation type="journal article" date="2006" name="Nature">
        <title>Global trends of whole-genome duplications revealed by the ciliate Paramecium tetraurelia.</title>
        <authorList>
            <consortium name="Genoscope"/>
            <person name="Aury J.-M."/>
            <person name="Jaillon O."/>
            <person name="Duret L."/>
            <person name="Noel B."/>
            <person name="Jubin C."/>
            <person name="Porcel B.M."/>
            <person name="Segurens B."/>
            <person name="Daubin V."/>
            <person name="Anthouard V."/>
            <person name="Aiach N."/>
            <person name="Arnaiz O."/>
            <person name="Billaut A."/>
            <person name="Beisson J."/>
            <person name="Blanc I."/>
            <person name="Bouhouche K."/>
            <person name="Camara F."/>
            <person name="Duharcourt S."/>
            <person name="Guigo R."/>
            <person name="Gogendeau D."/>
            <person name="Katinka M."/>
            <person name="Keller A.-M."/>
            <person name="Kissmehl R."/>
            <person name="Klotz C."/>
            <person name="Koll F."/>
            <person name="Le Moue A."/>
            <person name="Lepere C."/>
            <person name="Malinsky S."/>
            <person name="Nowacki M."/>
            <person name="Nowak J.K."/>
            <person name="Plattner H."/>
            <person name="Poulain J."/>
            <person name="Ruiz F."/>
            <person name="Serrano V."/>
            <person name="Zagulski M."/>
            <person name="Dessen P."/>
            <person name="Betermier M."/>
            <person name="Weissenbach J."/>
            <person name="Scarpelli C."/>
            <person name="Schachter V."/>
            <person name="Sperling L."/>
            <person name="Meyer E."/>
            <person name="Cohen J."/>
            <person name="Wincker P."/>
        </authorList>
    </citation>
    <scope>NUCLEOTIDE SEQUENCE [LARGE SCALE GENOMIC DNA]</scope>
    <source>
        <strain evidence="2 3">Stock d4-2</strain>
    </source>
</reference>
<proteinExistence type="predicted"/>
<protein>
    <submittedName>
        <fullName evidence="2">Uncharacterized protein</fullName>
    </submittedName>
</protein>